<proteinExistence type="predicted"/>
<evidence type="ECO:0000313" key="1">
    <source>
        <dbReference type="EMBL" id="GAY20003.1"/>
    </source>
</evidence>
<accession>A0A292ZAY6</accession>
<evidence type="ECO:0000313" key="2">
    <source>
        <dbReference type="Proteomes" id="UP000221538"/>
    </source>
</evidence>
<comment type="caution">
    <text evidence="1">The sequence shown here is derived from an EMBL/GenBank/DDBJ whole genome shotgun (WGS) entry which is preliminary data.</text>
</comment>
<dbReference type="Proteomes" id="UP000221538">
    <property type="component" value="Unassembled WGS sequence"/>
</dbReference>
<gene>
    <name evidence="1" type="ORF">SFOMI_0525</name>
</gene>
<reference evidence="1 2" key="2">
    <citation type="journal article" date="2013" name="Environ. Sci. Technol.">
        <title>The 4-tert-butylphenol-utilizing bacterium Sphingobium fuliginis OMI can degrade bisphenols via phenolic ring hydroxylation and meta-cleavage pathway.</title>
        <authorList>
            <person name="Ogata Y."/>
            <person name="Goda S."/>
            <person name="Toyama T."/>
            <person name="Sei K."/>
            <person name="Ike M."/>
        </authorList>
    </citation>
    <scope>NUCLEOTIDE SEQUENCE [LARGE SCALE GENOMIC DNA]</scope>
    <source>
        <strain evidence="1 2">OMI</strain>
    </source>
</reference>
<protein>
    <submittedName>
        <fullName evidence="1">Uncharacterized protein</fullName>
    </submittedName>
</protein>
<organism evidence="1 2">
    <name type="scientific">Sphingobium fuliginis (strain ATCC 27551)</name>
    <dbReference type="NCBI Taxonomy" id="336203"/>
    <lineage>
        <taxon>Bacteria</taxon>
        <taxon>Pseudomonadati</taxon>
        <taxon>Pseudomonadota</taxon>
        <taxon>Alphaproteobacteria</taxon>
        <taxon>Sphingomonadales</taxon>
        <taxon>Sphingomonadaceae</taxon>
        <taxon>Sphingobium</taxon>
    </lineage>
</organism>
<dbReference type="RefSeq" id="WP_012049931.1">
    <property type="nucleotide sequence ID" value="NZ_BEWI01000030.1"/>
</dbReference>
<dbReference type="AlphaFoldDB" id="A0A292ZAY6"/>
<reference evidence="1 2" key="1">
    <citation type="journal article" date="2013" name="Biodegradation">
        <title>Occurrence of 4-tert-butylphenol (4-t-BP) biodegradation in an aquatic sample caused by the presence of Spirodela polyrrhiza and isolation of a 4-t-BP-utilizing bacterium.</title>
        <authorList>
            <person name="Ogata Y."/>
            <person name="Toyama T."/>
            <person name="Yu N."/>
            <person name="Wang X."/>
            <person name="Sei K."/>
            <person name="Ike M."/>
        </authorList>
    </citation>
    <scope>NUCLEOTIDE SEQUENCE [LARGE SCALE GENOMIC DNA]</scope>
    <source>
        <strain evidence="1 2">OMI</strain>
    </source>
</reference>
<name>A0A292ZAY6_SPHSA</name>
<sequence>MDRKKLSLRLKAGDAGNEAILTDEIMTAQALLEEHGPRAGQVLVDEAQAAIKAGDDSRVSYLERVRVAMLTIEDVPPAQRPQ</sequence>
<dbReference type="EMBL" id="BEWI01000030">
    <property type="protein sequence ID" value="GAY20003.1"/>
    <property type="molecule type" value="Genomic_DNA"/>
</dbReference>